<dbReference type="GO" id="GO:0005829">
    <property type="term" value="C:cytosol"/>
    <property type="evidence" value="ECO:0007669"/>
    <property type="project" value="TreeGrafter"/>
</dbReference>
<comment type="catalytic activity">
    <reaction evidence="7 8">
        <text>tRNA(Leu) + L-leucine + ATP = L-leucyl-tRNA(Leu) + AMP + diphosphate</text>
        <dbReference type="Rhea" id="RHEA:11688"/>
        <dbReference type="Rhea" id="RHEA-COMP:9613"/>
        <dbReference type="Rhea" id="RHEA-COMP:9622"/>
        <dbReference type="ChEBI" id="CHEBI:30616"/>
        <dbReference type="ChEBI" id="CHEBI:33019"/>
        <dbReference type="ChEBI" id="CHEBI:57427"/>
        <dbReference type="ChEBI" id="CHEBI:78442"/>
        <dbReference type="ChEBI" id="CHEBI:78494"/>
        <dbReference type="ChEBI" id="CHEBI:456215"/>
        <dbReference type="EC" id="6.1.1.4"/>
    </reaction>
</comment>
<dbReference type="GO" id="GO:0006429">
    <property type="term" value="P:leucyl-tRNA aminoacylation"/>
    <property type="evidence" value="ECO:0007669"/>
    <property type="project" value="UniProtKB-UniRule"/>
</dbReference>
<dbReference type="FunFam" id="1.10.730.10:FF:000002">
    <property type="entry name" value="Leucine--tRNA ligase"/>
    <property type="match status" value="1"/>
</dbReference>
<protein>
    <recommendedName>
        <fullName evidence="8">Leucine--tRNA ligase</fullName>
        <ecNumber evidence="8">6.1.1.4</ecNumber>
    </recommendedName>
    <alternativeName>
        <fullName evidence="8">Leucyl-tRNA synthetase</fullName>
        <shortName evidence="8">LeuRS</shortName>
    </alternativeName>
</protein>
<dbReference type="AlphaFoldDB" id="A0A2M7U495"/>
<name>A0A2M7U495_9BACT</name>
<dbReference type="Proteomes" id="UP000230027">
    <property type="component" value="Unassembled WGS sequence"/>
</dbReference>
<dbReference type="Gene3D" id="1.10.730.10">
    <property type="entry name" value="Isoleucyl-tRNA Synthetase, Domain 1"/>
    <property type="match status" value="2"/>
</dbReference>
<keyword evidence="5 8" id="KW-0648">Protein biosynthesis</keyword>
<dbReference type="InterPro" id="IPR013155">
    <property type="entry name" value="M/V/L/I-tRNA-synth_anticd-bd"/>
</dbReference>
<accession>A0A2M7U495</accession>
<dbReference type="GO" id="GO:0002161">
    <property type="term" value="F:aminoacyl-tRNA deacylase activity"/>
    <property type="evidence" value="ECO:0007669"/>
    <property type="project" value="InterPro"/>
</dbReference>
<feature type="short sequence motif" description="'KMSKS' region" evidence="8">
    <location>
        <begin position="544"/>
        <end position="548"/>
    </location>
</feature>
<evidence type="ECO:0000256" key="3">
    <source>
        <dbReference type="ARBA" id="ARBA00022741"/>
    </source>
</evidence>
<dbReference type="InterPro" id="IPR009080">
    <property type="entry name" value="tRNAsynth_Ia_anticodon-bd"/>
</dbReference>
<dbReference type="PANTHER" id="PTHR43740:SF2">
    <property type="entry name" value="LEUCINE--TRNA LIGASE, MITOCHONDRIAL"/>
    <property type="match status" value="1"/>
</dbReference>
<dbReference type="Pfam" id="PF09334">
    <property type="entry name" value="tRNA-synt_1g"/>
    <property type="match status" value="1"/>
</dbReference>
<keyword evidence="4 8" id="KW-0067">ATP-binding</keyword>
<dbReference type="CDD" id="cd00812">
    <property type="entry name" value="LeuRS_core"/>
    <property type="match status" value="1"/>
</dbReference>
<evidence type="ECO:0000313" key="15">
    <source>
        <dbReference type="Proteomes" id="UP000230027"/>
    </source>
</evidence>
<evidence type="ECO:0000256" key="8">
    <source>
        <dbReference type="HAMAP-Rule" id="MF_00049"/>
    </source>
</evidence>
<dbReference type="Pfam" id="PF08264">
    <property type="entry name" value="Anticodon_1"/>
    <property type="match status" value="1"/>
</dbReference>
<reference evidence="15" key="1">
    <citation type="submission" date="2017-09" db="EMBL/GenBank/DDBJ databases">
        <title>Depth-based differentiation of microbial function through sediment-hosted aquifers and enrichment of novel symbionts in the deep terrestrial subsurface.</title>
        <authorList>
            <person name="Probst A.J."/>
            <person name="Ladd B."/>
            <person name="Jarett J.K."/>
            <person name="Geller-Mcgrath D.E."/>
            <person name="Sieber C.M.K."/>
            <person name="Emerson J.B."/>
            <person name="Anantharaman K."/>
            <person name="Thomas B.C."/>
            <person name="Malmstrom R."/>
            <person name="Stieglmeier M."/>
            <person name="Klingl A."/>
            <person name="Woyke T."/>
            <person name="Ryan C.M."/>
            <person name="Banfield J.F."/>
        </authorList>
    </citation>
    <scope>NUCLEOTIDE SEQUENCE [LARGE SCALE GENOMIC DNA]</scope>
</reference>
<dbReference type="InterPro" id="IPR002302">
    <property type="entry name" value="Leu-tRNA-ligase"/>
</dbReference>
<evidence type="ECO:0000259" key="10">
    <source>
        <dbReference type="Pfam" id="PF00133"/>
    </source>
</evidence>
<dbReference type="EC" id="6.1.1.4" evidence="8"/>
<feature type="domain" description="Aminoacyl-tRNA synthetase class Ia" evidence="10">
    <location>
        <begin position="382"/>
        <end position="570"/>
    </location>
</feature>
<keyword evidence="6 8" id="KW-0030">Aminoacyl-tRNA synthetase</keyword>
<dbReference type="PRINTS" id="PR00985">
    <property type="entry name" value="TRNASYNTHLEU"/>
</dbReference>
<dbReference type="SUPFAM" id="SSF47323">
    <property type="entry name" value="Anticodon-binding domain of a subclass of class I aminoacyl-tRNA synthetases"/>
    <property type="match status" value="1"/>
</dbReference>
<dbReference type="EMBL" id="PFOD01000048">
    <property type="protein sequence ID" value="PIZ65460.1"/>
    <property type="molecule type" value="Genomic_DNA"/>
</dbReference>
<evidence type="ECO:0000313" key="14">
    <source>
        <dbReference type="EMBL" id="PIZ65460.1"/>
    </source>
</evidence>
<dbReference type="InterPro" id="IPR025709">
    <property type="entry name" value="Leu_tRNA-synth_edit"/>
</dbReference>
<dbReference type="GO" id="GO:0005524">
    <property type="term" value="F:ATP binding"/>
    <property type="evidence" value="ECO:0007669"/>
    <property type="project" value="UniProtKB-UniRule"/>
</dbReference>
<dbReference type="SUPFAM" id="SSF50677">
    <property type="entry name" value="ValRS/IleRS/LeuRS editing domain"/>
    <property type="match status" value="1"/>
</dbReference>
<comment type="caution">
    <text evidence="8">Lacks conserved residue(s) required for the propagation of feature annotation.</text>
</comment>
<evidence type="ECO:0000259" key="12">
    <source>
        <dbReference type="Pfam" id="PF09334"/>
    </source>
</evidence>
<organism evidence="14 15">
    <name type="scientific">Candidatus Roizmanbacteria bacterium CG_4_10_14_0_2_um_filter_36_9</name>
    <dbReference type="NCBI Taxonomy" id="1974823"/>
    <lineage>
        <taxon>Bacteria</taxon>
        <taxon>Candidatus Roizmaniibacteriota</taxon>
    </lineage>
</organism>
<gene>
    <name evidence="8" type="primary">leuS</name>
    <name evidence="14" type="ORF">COY14_02260</name>
</gene>
<evidence type="ECO:0000256" key="9">
    <source>
        <dbReference type="RuleBase" id="RU363039"/>
    </source>
</evidence>
<evidence type="ECO:0000256" key="5">
    <source>
        <dbReference type="ARBA" id="ARBA00022917"/>
    </source>
</evidence>
<evidence type="ECO:0000256" key="7">
    <source>
        <dbReference type="ARBA" id="ARBA00047469"/>
    </source>
</evidence>
<dbReference type="PANTHER" id="PTHR43740">
    <property type="entry name" value="LEUCYL-TRNA SYNTHETASE"/>
    <property type="match status" value="1"/>
</dbReference>
<feature type="domain" description="Leucyl-tRNA synthetase editing" evidence="13">
    <location>
        <begin position="225"/>
        <end position="365"/>
    </location>
</feature>
<dbReference type="InterPro" id="IPR014729">
    <property type="entry name" value="Rossmann-like_a/b/a_fold"/>
</dbReference>
<dbReference type="SUPFAM" id="SSF52374">
    <property type="entry name" value="Nucleotidylyl transferase"/>
    <property type="match status" value="1"/>
</dbReference>
<feature type="binding site" evidence="8">
    <location>
        <position position="547"/>
    </location>
    <ligand>
        <name>ATP</name>
        <dbReference type="ChEBI" id="CHEBI:30616"/>
    </ligand>
</feature>
<dbReference type="InterPro" id="IPR015413">
    <property type="entry name" value="Methionyl/Leucyl_tRNA_Synth"/>
</dbReference>
<evidence type="ECO:0000256" key="1">
    <source>
        <dbReference type="ARBA" id="ARBA00005594"/>
    </source>
</evidence>
<proteinExistence type="inferred from homology"/>
<comment type="similarity">
    <text evidence="1 8 9">Belongs to the class-I aminoacyl-tRNA synthetase family.</text>
</comment>
<dbReference type="HAMAP" id="MF_00049_B">
    <property type="entry name" value="Leu_tRNA_synth_B"/>
    <property type="match status" value="1"/>
</dbReference>
<keyword evidence="8" id="KW-0963">Cytoplasm</keyword>
<comment type="caution">
    <text evidence="14">The sequence shown here is derived from an EMBL/GenBank/DDBJ whole genome shotgun (WGS) entry which is preliminary data.</text>
</comment>
<dbReference type="InterPro" id="IPR009008">
    <property type="entry name" value="Val/Leu/Ile-tRNA-synth_edit"/>
</dbReference>
<dbReference type="Gene3D" id="3.10.20.590">
    <property type="match status" value="1"/>
</dbReference>
<sequence length="769" mass="89488">MDKYQPQKFEEKWVKRWKDEKIFQDTYKQLDVTPESKMYLLYAFAYPSGSGLHVGHVEPLTALDILARYYRSIGKKVFFPVGWDAFGLPAENYAIKTGIPPVKTTKDAIDTFSHQIKRIGVSYDWGTEVATCHPGYYRWTQWLFLQLYKKGLAYKKLAPVNWCPSCQTVLANEQVVEGKCERCGTDVIQKKMEQWFFKITDYKDQLIEGLKKLDWPKATKQQQLNWIGKSQGELIKFPFVDTEIEGDLEVFTTRPDTIEGVTFMVISPGNAHVPIIAAQSKNKKKIQEYVDKCANDTDEERQINKDKTGVFTDTYVKNPVTGEKIPVWISNYVLSGYGTGAIMAVPFTDDRDRAFAEKYDLEIKEHGEYKKLVGKKEIQYKLRDWLISRQRYWGAPIPIVYDPQGKAHPVKKENLPWLLPTDVDFKPTGESPLRLSKEFIERVEKLYGKGWTPEYDTMDTFVDSSWYYLRYTDPRNEEEFAQIDHLKKWMPVDFYMIGPEHIVLHLLYSRFFTKFLRDEGYLSVDEPFSKMRHQGMILGPDHRKMSKSKGNVINPDDVMSEYGADALRMYEMFLGPIDADKPWNVDSVQGQYRFLKRVWNFFGVLEKMSDLDTKESNKEITQLLNKTVKKVGDDIEALKFNTAIAAMMEFFNEVSDNLSFIDAKSFLKILSPFAPFMTEEIWRNILKNKTSIHLEPWPDFDENLLKQSKITLPVQINGKVRGTIEIEVEMKEEDIIAKAIDNVNFSKYMVEQKYKKAIYVKGKILNIIV</sequence>
<evidence type="ECO:0000256" key="2">
    <source>
        <dbReference type="ARBA" id="ARBA00022598"/>
    </source>
</evidence>
<dbReference type="InterPro" id="IPR002300">
    <property type="entry name" value="aa-tRNA-synth_Ia"/>
</dbReference>
<dbReference type="Pfam" id="PF00133">
    <property type="entry name" value="tRNA-synt_1"/>
    <property type="match status" value="1"/>
</dbReference>
<evidence type="ECO:0000259" key="11">
    <source>
        <dbReference type="Pfam" id="PF08264"/>
    </source>
</evidence>
<keyword evidence="3 8" id="KW-0547">Nucleotide-binding</keyword>
<dbReference type="GO" id="GO:0004823">
    <property type="term" value="F:leucine-tRNA ligase activity"/>
    <property type="evidence" value="ECO:0007669"/>
    <property type="project" value="UniProtKB-UniRule"/>
</dbReference>
<dbReference type="Gene3D" id="3.40.50.620">
    <property type="entry name" value="HUPs"/>
    <property type="match status" value="2"/>
</dbReference>
<feature type="domain" description="Methionyl/Leucyl tRNA synthetase" evidence="12">
    <location>
        <begin position="42"/>
        <end position="186"/>
    </location>
</feature>
<feature type="domain" description="Methionyl/Valyl/Leucyl/Isoleucyl-tRNA synthetase anticodon-binding" evidence="11">
    <location>
        <begin position="618"/>
        <end position="731"/>
    </location>
</feature>
<comment type="subcellular location">
    <subcellularLocation>
        <location evidence="8">Cytoplasm</location>
    </subcellularLocation>
</comment>
<dbReference type="Pfam" id="PF13603">
    <property type="entry name" value="tRNA-synt_1_2"/>
    <property type="match status" value="1"/>
</dbReference>
<evidence type="ECO:0000259" key="13">
    <source>
        <dbReference type="Pfam" id="PF13603"/>
    </source>
</evidence>
<keyword evidence="2 8" id="KW-0436">Ligase</keyword>
<dbReference type="CDD" id="cd07958">
    <property type="entry name" value="Anticodon_Ia_Leu_BEm"/>
    <property type="match status" value="1"/>
</dbReference>
<evidence type="ECO:0000256" key="6">
    <source>
        <dbReference type="ARBA" id="ARBA00023146"/>
    </source>
</evidence>
<evidence type="ECO:0000256" key="4">
    <source>
        <dbReference type="ARBA" id="ARBA00022840"/>
    </source>
</evidence>